<evidence type="ECO:0000313" key="3">
    <source>
        <dbReference type="Proteomes" id="UP000823860"/>
    </source>
</evidence>
<dbReference type="InterPro" id="IPR050742">
    <property type="entry name" value="Helicase_Restrict-Modif_Enz"/>
</dbReference>
<dbReference type="InterPro" id="IPR006935">
    <property type="entry name" value="Helicase/UvrB_N"/>
</dbReference>
<dbReference type="PANTHER" id="PTHR47396">
    <property type="entry name" value="TYPE I RESTRICTION ENZYME ECOKI R PROTEIN"/>
    <property type="match status" value="1"/>
</dbReference>
<organism evidence="2 3">
    <name type="scientific">Candidatus Bacteroides intestinavium</name>
    <dbReference type="NCBI Taxonomy" id="2838469"/>
    <lineage>
        <taxon>Bacteria</taxon>
        <taxon>Pseudomonadati</taxon>
        <taxon>Bacteroidota</taxon>
        <taxon>Bacteroidia</taxon>
        <taxon>Bacteroidales</taxon>
        <taxon>Bacteroidaceae</taxon>
        <taxon>Bacteroides</taxon>
    </lineage>
</organism>
<reference evidence="2" key="2">
    <citation type="submission" date="2021-04" db="EMBL/GenBank/DDBJ databases">
        <authorList>
            <person name="Gilroy R."/>
        </authorList>
    </citation>
    <scope>NUCLEOTIDE SEQUENCE</scope>
    <source>
        <strain evidence="2">ChiHecec1B25-7008</strain>
    </source>
</reference>
<feature type="domain" description="Helicase/UvrB N-terminal" evidence="1">
    <location>
        <begin position="101"/>
        <end position="326"/>
    </location>
</feature>
<reference evidence="2" key="1">
    <citation type="journal article" date="2021" name="PeerJ">
        <title>Extensive microbial diversity within the chicken gut microbiome revealed by metagenomics and culture.</title>
        <authorList>
            <person name="Gilroy R."/>
            <person name="Ravi A."/>
            <person name="Getino M."/>
            <person name="Pursley I."/>
            <person name="Horton D.L."/>
            <person name="Alikhan N.F."/>
            <person name="Baker D."/>
            <person name="Gharbi K."/>
            <person name="Hall N."/>
            <person name="Watson M."/>
            <person name="Adriaenssens E.M."/>
            <person name="Foster-Nyarko E."/>
            <person name="Jarju S."/>
            <person name="Secka A."/>
            <person name="Antonio M."/>
            <person name="Oren A."/>
            <person name="Chaudhuri R.R."/>
            <person name="La Ragione R."/>
            <person name="Hildebrand F."/>
            <person name="Pallen M.J."/>
        </authorList>
    </citation>
    <scope>NUCLEOTIDE SEQUENCE</scope>
    <source>
        <strain evidence="2">ChiHecec1B25-7008</strain>
    </source>
</reference>
<evidence type="ECO:0000313" key="2">
    <source>
        <dbReference type="EMBL" id="HJA82576.1"/>
    </source>
</evidence>
<dbReference type="Proteomes" id="UP000823860">
    <property type="component" value="Unassembled WGS sequence"/>
</dbReference>
<keyword evidence="2" id="KW-0547">Nucleotide-binding</keyword>
<dbReference type="PANTHER" id="PTHR47396:SF1">
    <property type="entry name" value="ATP-DEPENDENT HELICASE IRC3-RELATED"/>
    <property type="match status" value="1"/>
</dbReference>
<dbReference type="Pfam" id="PF04851">
    <property type="entry name" value="ResIII"/>
    <property type="match status" value="1"/>
</dbReference>
<sequence length="951" mass="109190">MKPDISLELARRLNEQVQTAWADGSMLEAVTPVTADLLRYWFNEPYTNREMNFHEGQRQSILNIIYLHEVLCVQNVLQVYERVAPDLLPEADLGALAQEKYSFPKYAVKMATGTGKTWVMHALMLWQFLNARREEIPSGRYTRHFLVVAPGLIVYDRLLDAYCGRLRPSTAERDVRTNDFHRNAELFLPPAYREEAFSFIETNTADKDNIGRKVTGDGLIALANWHIFLAEKEEEEDVVTGLFPVRPGTSAGNALDTLDRRFLRGDVVDYLAALPELMVINDEAHHIHEHKKAGEIVEVEWQKGLSHIARSKQGRFLQLDFSATPYDTVGTGAKSAKLYFPHIVSDFDLSTAMRQGLVKTLLLDKRQELTELEHLDFRAVRDDRGRVMGLSDGQRLMLRAGLEKLRLLEEGFLKIDASKHPKMLVMCEDTVVTTYVEQFLCGEGLAEEEILRIDSNRKGELGEAEWQRVRERLFNVDRYATPRVIVSVLMLREGFDVNNICVIVPLRSSEASILLEQTVGRGLRLMWREPQYREEKEENRRLVLVKRLQPKSYLDMLSIIEHPAFERFYKDLMAEGLAAEDTGEPGSTNATGDLMRVGLKPDYEEYDLFWPTVVRDAEEEITPAQIDVRMLAPFTAFTLDYLREHLATKGETFLSEAVMTETRFGRYEVKADLFNARSYNDYLQKLLRTVTTRMDRVGKRGRQPMPAIQINQADIVRLLDLYIRTRLFDRTFDPFHGSDWKILLSKNGLVTQHLVKEMSVAIHRMQENVESSEAVVEKTWFSSVPALCVRENYSMELQKVIYERLGYPSHGGGLEKAFMEFLDRDACVERFLKINESQHAFASLYYVRQTDGLLASYHPDFLVCTAMHIYVVETKADDRIRDPNVRCKQQAAAAWCAKVNTLPPADRLEREWAYILLPESDFYLQSANGATLEDMARLNRVTLAAAPDRLL</sequence>
<comment type="caution">
    <text evidence="2">The sequence shown here is derived from an EMBL/GenBank/DDBJ whole genome shotgun (WGS) entry which is preliminary data.</text>
</comment>
<accession>A0A9D2KR25</accession>
<keyword evidence="2" id="KW-0347">Helicase</keyword>
<dbReference type="GO" id="GO:0004386">
    <property type="term" value="F:helicase activity"/>
    <property type="evidence" value="ECO:0007669"/>
    <property type="project" value="UniProtKB-KW"/>
</dbReference>
<keyword evidence="2" id="KW-0378">Hydrolase</keyword>
<dbReference type="GO" id="GO:0005524">
    <property type="term" value="F:ATP binding"/>
    <property type="evidence" value="ECO:0007669"/>
    <property type="project" value="InterPro"/>
</dbReference>
<evidence type="ECO:0000259" key="1">
    <source>
        <dbReference type="Pfam" id="PF04851"/>
    </source>
</evidence>
<proteinExistence type="predicted"/>
<protein>
    <submittedName>
        <fullName evidence="2">DEAD/DEAH box helicase family protein</fullName>
    </submittedName>
</protein>
<dbReference type="GO" id="GO:0016787">
    <property type="term" value="F:hydrolase activity"/>
    <property type="evidence" value="ECO:0007669"/>
    <property type="project" value="InterPro"/>
</dbReference>
<dbReference type="EMBL" id="DWZE01000014">
    <property type="protein sequence ID" value="HJA82576.1"/>
    <property type="molecule type" value="Genomic_DNA"/>
</dbReference>
<dbReference type="Gene3D" id="3.40.50.300">
    <property type="entry name" value="P-loop containing nucleotide triphosphate hydrolases"/>
    <property type="match status" value="1"/>
</dbReference>
<dbReference type="SUPFAM" id="SSF52540">
    <property type="entry name" value="P-loop containing nucleoside triphosphate hydrolases"/>
    <property type="match status" value="2"/>
</dbReference>
<name>A0A9D2KR25_9BACE</name>
<dbReference type="GO" id="GO:0005829">
    <property type="term" value="C:cytosol"/>
    <property type="evidence" value="ECO:0007669"/>
    <property type="project" value="TreeGrafter"/>
</dbReference>
<dbReference type="AlphaFoldDB" id="A0A9D2KR25"/>
<keyword evidence="2" id="KW-0067">ATP-binding</keyword>
<dbReference type="GO" id="GO:0003677">
    <property type="term" value="F:DNA binding"/>
    <property type="evidence" value="ECO:0007669"/>
    <property type="project" value="InterPro"/>
</dbReference>
<gene>
    <name evidence="2" type="ORF">H9785_01175</name>
</gene>
<dbReference type="InterPro" id="IPR027417">
    <property type="entry name" value="P-loop_NTPase"/>
</dbReference>